<dbReference type="Proteomes" id="UP000822688">
    <property type="component" value="Chromosome 11"/>
</dbReference>
<feature type="region of interest" description="Disordered" evidence="1">
    <location>
        <begin position="167"/>
        <end position="186"/>
    </location>
</feature>
<comment type="caution">
    <text evidence="2">The sequence shown here is derived from an EMBL/GenBank/DDBJ whole genome shotgun (WGS) entry which is preliminary data.</text>
</comment>
<feature type="region of interest" description="Disordered" evidence="1">
    <location>
        <begin position="135"/>
        <end position="160"/>
    </location>
</feature>
<feature type="region of interest" description="Disordered" evidence="1">
    <location>
        <begin position="59"/>
        <end position="80"/>
    </location>
</feature>
<accession>A0A8T0GGC6</accession>
<feature type="compositionally biased region" description="Low complexity" evidence="1">
    <location>
        <begin position="146"/>
        <end position="157"/>
    </location>
</feature>
<feature type="compositionally biased region" description="Polar residues" evidence="1">
    <location>
        <begin position="167"/>
        <end position="179"/>
    </location>
</feature>
<dbReference type="EMBL" id="CM026432">
    <property type="protein sequence ID" value="KAG0556232.1"/>
    <property type="molecule type" value="Genomic_DNA"/>
</dbReference>
<organism evidence="2 3">
    <name type="scientific">Ceratodon purpureus</name>
    <name type="common">Fire moss</name>
    <name type="synonym">Dicranum purpureum</name>
    <dbReference type="NCBI Taxonomy" id="3225"/>
    <lineage>
        <taxon>Eukaryota</taxon>
        <taxon>Viridiplantae</taxon>
        <taxon>Streptophyta</taxon>
        <taxon>Embryophyta</taxon>
        <taxon>Bryophyta</taxon>
        <taxon>Bryophytina</taxon>
        <taxon>Bryopsida</taxon>
        <taxon>Dicranidae</taxon>
        <taxon>Pseudoditrichales</taxon>
        <taxon>Ditrichaceae</taxon>
        <taxon>Ceratodon</taxon>
    </lineage>
</organism>
<evidence type="ECO:0000313" key="2">
    <source>
        <dbReference type="EMBL" id="KAG0556232.1"/>
    </source>
</evidence>
<keyword evidence="3" id="KW-1185">Reference proteome</keyword>
<protein>
    <submittedName>
        <fullName evidence="2">Uncharacterized protein</fullName>
    </submittedName>
</protein>
<feature type="compositionally biased region" description="Polar residues" evidence="1">
    <location>
        <begin position="61"/>
        <end position="80"/>
    </location>
</feature>
<evidence type="ECO:0000256" key="1">
    <source>
        <dbReference type="SAM" id="MobiDB-lite"/>
    </source>
</evidence>
<dbReference type="AlphaFoldDB" id="A0A8T0GGC6"/>
<sequence>MGKPLMQDSYATAFPAPDLVRNALKELINALDLHKLEPKVTRPRSRKFKVAKPFLPPGISSKFTTTRPNQSHISKPPCSYSTTATSECREDLNLPVCDTTTNSPPIVDSSHIDSCSAGSGRRNLAGIERLQSKLVVPSLRNSKHQNTTSGGNSSPNSECCRSFSCQVNSPAANGVSSEATRPRSRA</sequence>
<name>A0A8T0GGC6_CERPU</name>
<evidence type="ECO:0000313" key="3">
    <source>
        <dbReference type="Proteomes" id="UP000822688"/>
    </source>
</evidence>
<reference evidence="2 3" key="1">
    <citation type="submission" date="2020-06" db="EMBL/GenBank/DDBJ databases">
        <title>WGS assembly of Ceratodon purpureus strain R40.</title>
        <authorList>
            <person name="Carey S.B."/>
            <person name="Jenkins J."/>
            <person name="Shu S."/>
            <person name="Lovell J.T."/>
            <person name="Sreedasyam A."/>
            <person name="Maumus F."/>
            <person name="Tiley G.P."/>
            <person name="Fernandez-Pozo N."/>
            <person name="Barry K."/>
            <person name="Chen C."/>
            <person name="Wang M."/>
            <person name="Lipzen A."/>
            <person name="Daum C."/>
            <person name="Saski C.A."/>
            <person name="Payton A.C."/>
            <person name="Mcbreen J.C."/>
            <person name="Conrad R.E."/>
            <person name="Kollar L.M."/>
            <person name="Olsson S."/>
            <person name="Huttunen S."/>
            <person name="Landis J.B."/>
            <person name="Wickett N.J."/>
            <person name="Johnson M.G."/>
            <person name="Rensing S.A."/>
            <person name="Grimwood J."/>
            <person name="Schmutz J."/>
            <person name="Mcdaniel S.F."/>
        </authorList>
    </citation>
    <scope>NUCLEOTIDE SEQUENCE [LARGE SCALE GENOMIC DNA]</scope>
    <source>
        <strain evidence="2 3">R40</strain>
    </source>
</reference>
<proteinExistence type="predicted"/>
<gene>
    <name evidence="2" type="ORF">KC19_11G037000</name>
</gene>